<feature type="region of interest" description="Disordered" evidence="4">
    <location>
        <begin position="1"/>
        <end position="33"/>
    </location>
</feature>
<comment type="subcellular location">
    <subcellularLocation>
        <location evidence="1">Nucleus</location>
    </subcellularLocation>
</comment>
<dbReference type="Pfam" id="PF09785">
    <property type="entry name" value="Prp31_C"/>
    <property type="match status" value="1"/>
</dbReference>
<evidence type="ECO:0000259" key="5">
    <source>
        <dbReference type="PROSITE" id="PS51358"/>
    </source>
</evidence>
<dbReference type="GO" id="GO:0071011">
    <property type="term" value="C:precatalytic spliceosome"/>
    <property type="evidence" value="ECO:0007669"/>
    <property type="project" value="TreeGrafter"/>
</dbReference>
<dbReference type="PANTHER" id="PTHR13904:SF0">
    <property type="entry name" value="U4_U6 SMALL NUCLEAR RIBONUCLEOPROTEIN PRP31"/>
    <property type="match status" value="1"/>
</dbReference>
<dbReference type="InterPro" id="IPR019175">
    <property type="entry name" value="Prp31_C"/>
</dbReference>
<feature type="compositionally biased region" description="Acidic residues" evidence="4">
    <location>
        <begin position="1"/>
        <end position="24"/>
    </location>
</feature>
<dbReference type="EMBL" id="LN890563">
    <property type="protein sequence ID" value="CUS21976.1"/>
    <property type="molecule type" value="Genomic_DNA"/>
</dbReference>
<organism evidence="6 7">
    <name type="scientific">Lachancea quebecensis</name>
    <dbReference type="NCBI Taxonomy" id="1654605"/>
    <lineage>
        <taxon>Eukaryota</taxon>
        <taxon>Fungi</taxon>
        <taxon>Dikarya</taxon>
        <taxon>Ascomycota</taxon>
        <taxon>Saccharomycotina</taxon>
        <taxon>Saccharomycetes</taxon>
        <taxon>Saccharomycetales</taxon>
        <taxon>Saccharomycetaceae</taxon>
        <taxon>Lachancea</taxon>
    </lineage>
</organism>
<dbReference type="Gene3D" id="1.10.287.4070">
    <property type="match status" value="1"/>
</dbReference>
<dbReference type="SUPFAM" id="SSF89124">
    <property type="entry name" value="Nop domain"/>
    <property type="match status" value="1"/>
</dbReference>
<keyword evidence="7" id="KW-1185">Reference proteome</keyword>
<evidence type="ECO:0000256" key="4">
    <source>
        <dbReference type="SAM" id="MobiDB-lite"/>
    </source>
</evidence>
<dbReference type="PANTHER" id="PTHR13904">
    <property type="entry name" value="PRE-MRNA SPLICING FACTOR PRP31"/>
    <property type="match status" value="1"/>
</dbReference>
<keyword evidence="3" id="KW-0687">Ribonucleoprotein</keyword>
<dbReference type="Gene3D" id="1.10.246.90">
    <property type="entry name" value="Nop domain"/>
    <property type="match status" value="1"/>
</dbReference>
<dbReference type="PROSITE" id="PS51358">
    <property type="entry name" value="NOP"/>
    <property type="match status" value="1"/>
</dbReference>
<evidence type="ECO:0000313" key="7">
    <source>
        <dbReference type="Proteomes" id="UP000236544"/>
    </source>
</evidence>
<reference evidence="7" key="1">
    <citation type="submission" date="2015-10" db="EMBL/GenBank/DDBJ databases">
        <authorList>
            <person name="Devillers H."/>
        </authorList>
    </citation>
    <scope>NUCLEOTIDE SEQUENCE [LARGE SCALE GENOMIC DNA]</scope>
</reference>
<dbReference type="GO" id="GO:0005687">
    <property type="term" value="C:U4 snRNP"/>
    <property type="evidence" value="ECO:0007669"/>
    <property type="project" value="TreeGrafter"/>
</dbReference>
<protein>
    <submittedName>
        <fullName evidence="6">LAQU0S04e05336g1_1</fullName>
    </submittedName>
</protein>
<dbReference type="InterPro" id="IPR027105">
    <property type="entry name" value="Prp31"/>
</dbReference>
<dbReference type="Proteomes" id="UP000236544">
    <property type="component" value="Unassembled WGS sequence"/>
</dbReference>
<dbReference type="InterPro" id="IPR002687">
    <property type="entry name" value="Nop_dom"/>
</dbReference>
<dbReference type="AlphaFoldDB" id="A0A0P1KQ59"/>
<feature type="domain" description="Nop" evidence="5">
    <location>
        <begin position="207"/>
        <end position="326"/>
    </location>
</feature>
<gene>
    <name evidence="6" type="ORF">LAQU0_S04e05336g</name>
</gene>
<keyword evidence="2" id="KW-0539">Nucleus</keyword>
<dbReference type="Pfam" id="PF01798">
    <property type="entry name" value="Nop"/>
    <property type="match status" value="1"/>
</dbReference>
<evidence type="ECO:0000256" key="2">
    <source>
        <dbReference type="ARBA" id="ARBA00023242"/>
    </source>
</evidence>
<dbReference type="InterPro" id="IPR036070">
    <property type="entry name" value="Nop_dom_sf"/>
</dbReference>
<evidence type="ECO:0000256" key="3">
    <source>
        <dbReference type="ARBA" id="ARBA00023274"/>
    </source>
</evidence>
<evidence type="ECO:0000313" key="6">
    <source>
        <dbReference type="EMBL" id="CUS21976.1"/>
    </source>
</evidence>
<accession>A0A0P1KQ59</accession>
<proteinExistence type="predicted"/>
<evidence type="ECO:0000256" key="1">
    <source>
        <dbReference type="ARBA" id="ARBA00004123"/>
    </source>
</evidence>
<dbReference type="GO" id="GO:0046540">
    <property type="term" value="C:U4/U6 x U5 tri-snRNP complex"/>
    <property type="evidence" value="ECO:0007669"/>
    <property type="project" value="InterPro"/>
</dbReference>
<feature type="region of interest" description="Disordered" evidence="4">
    <location>
        <begin position="440"/>
        <end position="465"/>
    </location>
</feature>
<dbReference type="GO" id="GO:0000244">
    <property type="term" value="P:spliceosomal tri-snRNP complex assembly"/>
    <property type="evidence" value="ECO:0007669"/>
    <property type="project" value="InterPro"/>
</dbReference>
<sequence>MEDEDLLNDLNEDFATSDESEGEDSIQSGLQEGTDGELRAFLDQYEPYALSKGKPESVLEVSKVYAYQSGIRRLMDEKSPTSAMLLSQVQPVIQQEIGLLRKMIASIYEQKFPELESLVASASSYATVVRLLETKGVGELDLQELQGSISKEQLLVLSMAMHTGFRQDMKLPPKDSELLMHSISVLLGLCDLQNSIEQYVASLISRVAPNLCALVGPSTSAALIAAAGGLLELSEMPSCNLASIGNSKRVSGEVDFHESGVRQRGHIYHSDLVSGQPVAIQKQALRMACAKVSLCVRVDVSKNSPGGELGAKWKQDVLKRLRGLLDPPNISNTKALPIPEDKPKKKRAGKKFRKYKEQFQLSHVRQLQNRMEFGKQESTTMDAFGEEIGMGMANTVRAAFTSSSVNNRAKLRKSMQHRVAAESQSTQDFLTFDDRSNKIRASTPGALQDTATKDQSAPKGTGNDWYLKLMHETR</sequence>
<name>A0A0P1KQ59_9SACH</name>
<dbReference type="InterPro" id="IPR042239">
    <property type="entry name" value="Nop_C"/>
</dbReference>
<dbReference type="OrthoDB" id="4771285at2759"/>